<sequence>MTIQERLQQIVDDIAERFPNPFEGNVKRNIEAINFYMARTYDECAVRADIDRRNRKITLYLD</sequence>
<dbReference type="KEGG" id="vg:26517791"/>
<gene>
    <name evidence="1" type="ORF">Sm_phiM9_111</name>
</gene>
<keyword evidence="2" id="KW-1185">Reference proteome</keyword>
<evidence type="ECO:0000313" key="2">
    <source>
        <dbReference type="Proteomes" id="UP000033804"/>
    </source>
</evidence>
<reference evidence="2" key="2">
    <citation type="submission" date="2015-03" db="EMBL/GenBank/DDBJ databases">
        <title>The genome and structure of Sinorhizobium meliloti phage phiM9.</title>
        <authorList>
            <person name="Johnson M.C."/>
            <person name="Tatum K.B."/>
            <person name="Lynn J.S."/>
            <person name="Brewer T.E."/>
            <person name="Washburn B.K."/>
            <person name="Stroupe M.E."/>
            <person name="Jones K.M."/>
        </authorList>
    </citation>
    <scope>NUCLEOTIDE SEQUENCE [LARGE SCALE GENOMIC DNA]</scope>
</reference>
<organism evidence="1 2">
    <name type="scientific">Sinorhizobium phage phiM9</name>
    <dbReference type="NCBI Taxonomy" id="1636182"/>
    <lineage>
        <taxon>Viruses</taxon>
        <taxon>Duplodnaviria</taxon>
        <taxon>Heunggongvirae</taxon>
        <taxon>Uroviricota</taxon>
        <taxon>Caudoviricetes</taxon>
        <taxon>Pootjesviridae</taxon>
        <taxon>Emnonavirus</taxon>
        <taxon>Emnonavirus phiM9</taxon>
    </lineage>
</organism>
<name>A0A0F6TGS0_9CAUD</name>
<proteinExistence type="predicted"/>
<dbReference type="Proteomes" id="UP000033804">
    <property type="component" value="Segment"/>
</dbReference>
<reference evidence="1 2" key="1">
    <citation type="journal article" date="2015" name="J. Virol.">
        <title>Sinorhizobium meliloti Phage ?M9 Defines a New Group of T4 Superfamily Phages with Unusual Genomic Features but a Common T=16 Capsid.</title>
        <authorList>
            <person name="Johnson M.C."/>
            <person name="Tatum K.B."/>
            <person name="Lynn J.S."/>
            <person name="Brewer T.E."/>
            <person name="Lu S."/>
            <person name="Washburn B.K."/>
            <person name="Stroupe M.E."/>
            <person name="Jones K.M."/>
        </authorList>
    </citation>
    <scope>NUCLEOTIDE SEQUENCE [LARGE SCALE GENOMIC DNA]</scope>
</reference>
<evidence type="ECO:0000313" key="1">
    <source>
        <dbReference type="EMBL" id="AKE44739.1"/>
    </source>
</evidence>
<dbReference type="RefSeq" id="YP_009189493.1">
    <property type="nucleotide sequence ID" value="NC_028676.1"/>
</dbReference>
<dbReference type="GeneID" id="26517791"/>
<accession>A0A0F6TGS0</accession>
<protein>
    <submittedName>
        <fullName evidence="1">Uncharacterized protein</fullName>
    </submittedName>
</protein>
<dbReference type="EMBL" id="KP881232">
    <property type="protein sequence ID" value="AKE44739.1"/>
    <property type="molecule type" value="Genomic_DNA"/>
</dbReference>